<name>A0A2S0IDY1_9BURK</name>
<dbReference type="OrthoDB" id="6556030at2"/>
<keyword evidence="2" id="KW-1185">Reference proteome</keyword>
<sequence>MSYTPGDIYVTFNRRLQAYTATQITHVKGDGAGAEIAVLSLDWVGSELPGDADIAAMRPAHFDFYFWRDRVDHMWISGPVPAHAKHVGWRDPLVTEESRSYSGGWSSGDMLYNQRRWNAIDAGVRARFKAAAHADTPDHTVVLEQPGRTITRAMRGLDSEALLAAPSLATFDDMPLLIKLQVDAPVPGLLEWARTKPILSELEYASFGEPVVDLRGTSFQRVAIDVTGVRELYLNDGLNTLSLRGDVHPDLVVHAEADGVWLRLERENAIWSGAGLTLLGAISLRGMKALDCAEVARVFPHLHSLYVWGAPGVATGIEHLAALRELAMVLINDVFPPAESRLPGPDAWPALQSLWLTSMPAEILAQAKKDYKKAAAAGLDLEVSKPRKPEWLAANLDNPFREWDGSEHITAAQAKKAAALYRKTRGDAMKAAAAHAADAQGLMSAMSDIVRAYTEGFNALDRRTGFIETVERDQIYVALMGILDAAQAKVTEAAGDGAATLDRDALDRAVDEVRDW</sequence>
<dbReference type="EMBL" id="CP023270">
    <property type="protein sequence ID" value="AVJ30216.1"/>
    <property type="molecule type" value="Genomic_DNA"/>
</dbReference>
<dbReference type="AlphaFoldDB" id="A0A2S0IDY1"/>
<gene>
    <name evidence="1" type="ORF">CLM73_25670</name>
</gene>
<dbReference type="Proteomes" id="UP000239477">
    <property type="component" value="Chromosome"/>
</dbReference>
<organism evidence="1 2">
    <name type="scientific">Achromobacter spanius</name>
    <dbReference type="NCBI Taxonomy" id="217203"/>
    <lineage>
        <taxon>Bacteria</taxon>
        <taxon>Pseudomonadati</taxon>
        <taxon>Pseudomonadota</taxon>
        <taxon>Betaproteobacteria</taxon>
        <taxon>Burkholderiales</taxon>
        <taxon>Alcaligenaceae</taxon>
        <taxon>Achromobacter</taxon>
    </lineage>
</organism>
<evidence type="ECO:0000313" key="2">
    <source>
        <dbReference type="Proteomes" id="UP000239477"/>
    </source>
</evidence>
<dbReference type="RefSeq" id="WP_105240842.1">
    <property type="nucleotide sequence ID" value="NZ_CP023270.1"/>
</dbReference>
<reference evidence="1 2" key="1">
    <citation type="submission" date="2017-09" db="EMBL/GenBank/DDBJ databases">
        <title>Genomic, metabolic, and phenotypic characteristics of bacterial isolates from the natural microbiome of the model nematode Caenorhabditis elegans.</title>
        <authorList>
            <person name="Zimmermann J."/>
            <person name="Obeng N."/>
            <person name="Yang W."/>
            <person name="Obeng O."/>
            <person name="Kissoyan K."/>
            <person name="Pees B."/>
            <person name="Dirksen P."/>
            <person name="Hoppner M."/>
            <person name="Franke A."/>
            <person name="Rosenstiel P."/>
            <person name="Leippe M."/>
            <person name="Dierking K."/>
            <person name="Kaleta C."/>
            <person name="Schulenburg H."/>
        </authorList>
    </citation>
    <scope>NUCLEOTIDE SEQUENCE [LARGE SCALE GENOMIC DNA]</scope>
    <source>
        <strain evidence="1 2">MYb73</strain>
    </source>
</reference>
<protein>
    <submittedName>
        <fullName evidence="1">Gliding motility protein</fullName>
    </submittedName>
</protein>
<evidence type="ECO:0000313" key="1">
    <source>
        <dbReference type="EMBL" id="AVJ30216.1"/>
    </source>
</evidence>
<accession>A0A2S0IDY1</accession>
<proteinExistence type="predicted"/>